<dbReference type="Proteomes" id="UP000295807">
    <property type="component" value="Unassembled WGS sequence"/>
</dbReference>
<evidence type="ECO:0000313" key="3">
    <source>
        <dbReference type="EMBL" id="TCS85081.1"/>
    </source>
</evidence>
<dbReference type="InterPro" id="IPR001466">
    <property type="entry name" value="Beta-lactam-related"/>
</dbReference>
<evidence type="ECO:0000259" key="2">
    <source>
        <dbReference type="Pfam" id="PF00144"/>
    </source>
</evidence>
<comment type="caution">
    <text evidence="3">The sequence shown here is derived from an EMBL/GenBank/DDBJ whole genome shotgun (WGS) entry which is preliminary data.</text>
</comment>
<dbReference type="SUPFAM" id="SSF56601">
    <property type="entry name" value="beta-lactamase/transpeptidase-like"/>
    <property type="match status" value="1"/>
</dbReference>
<proteinExistence type="predicted"/>
<protein>
    <submittedName>
        <fullName evidence="3">CubicO group peptidase (Beta-lactamase class C family)</fullName>
    </submittedName>
</protein>
<reference evidence="3 4" key="1">
    <citation type="submission" date="2019-03" db="EMBL/GenBank/DDBJ databases">
        <title>Genomic Encyclopedia of Type Strains, Phase IV (KMG-IV): sequencing the most valuable type-strain genomes for metagenomic binning, comparative biology and taxonomic classification.</title>
        <authorList>
            <person name="Goeker M."/>
        </authorList>
    </citation>
    <scope>NUCLEOTIDE SEQUENCE [LARGE SCALE GENOMIC DNA]</scope>
    <source>
        <strain evidence="3 4">DSM 21100</strain>
    </source>
</reference>
<evidence type="ECO:0000256" key="1">
    <source>
        <dbReference type="SAM" id="SignalP"/>
    </source>
</evidence>
<gene>
    <name evidence="3" type="ORF">EDD80_11564</name>
</gene>
<dbReference type="PANTHER" id="PTHR46825">
    <property type="entry name" value="D-ALANYL-D-ALANINE-CARBOXYPEPTIDASE/ENDOPEPTIDASE AMPH"/>
    <property type="match status" value="1"/>
</dbReference>
<feature type="domain" description="Beta-lactamase-related" evidence="2">
    <location>
        <begin position="33"/>
        <end position="358"/>
    </location>
</feature>
<dbReference type="InterPro" id="IPR050491">
    <property type="entry name" value="AmpC-like"/>
</dbReference>
<dbReference type="Pfam" id="PF00144">
    <property type="entry name" value="Beta-lactamase"/>
    <property type="match status" value="1"/>
</dbReference>
<feature type="signal peptide" evidence="1">
    <location>
        <begin position="1"/>
        <end position="22"/>
    </location>
</feature>
<dbReference type="EMBL" id="SMAD01000015">
    <property type="protein sequence ID" value="TCS85081.1"/>
    <property type="molecule type" value="Genomic_DNA"/>
</dbReference>
<sequence>MVAKHILSGACLAFMVSCLGWAPSTAQSKKQLAAEIAAIMADYQAVGAAVAVVKDNKVVYSKSFGWKDTAARERLEPGDIFRIASISKSFTATGIMQLVEAGKLSLDDDVGELIGFPVRNPNFPDSVITLEMVLSHRSSISDENGYFTLDVFNPDKDPNWAKAYNDYAPGADYQYCNLNFNLAGAILEKYSGERLDHYVRRHILQPLSLYGGYNVDDLDSTRFVTLYAYNGNTKGFTASPAAYRSRAEALEDYQMGYSTPVFSPTGGMKMSAEDLARYMIMHMNYGEANGVRILSQASSRSMQRVRSPESGYGMALRTLDYLIPGKKLVGHEGIAYGLYSAMYFQPEEHFGIVVITNGCRTGFSHGDVINDFLFAMYDSVYRNLFR</sequence>
<name>A0A4R3KLR4_9SPHI</name>
<organism evidence="3 4">
    <name type="scientific">Anseongella ginsenosidimutans</name>
    <dbReference type="NCBI Taxonomy" id="496056"/>
    <lineage>
        <taxon>Bacteria</taxon>
        <taxon>Pseudomonadati</taxon>
        <taxon>Bacteroidota</taxon>
        <taxon>Sphingobacteriia</taxon>
        <taxon>Sphingobacteriales</taxon>
        <taxon>Sphingobacteriaceae</taxon>
        <taxon>Anseongella</taxon>
    </lineage>
</organism>
<dbReference type="RefSeq" id="WP_243699164.1">
    <property type="nucleotide sequence ID" value="NZ_SMAD01000015.1"/>
</dbReference>
<feature type="chain" id="PRO_5020733988" evidence="1">
    <location>
        <begin position="23"/>
        <end position="386"/>
    </location>
</feature>
<keyword evidence="4" id="KW-1185">Reference proteome</keyword>
<dbReference type="PANTHER" id="PTHR46825:SF9">
    <property type="entry name" value="BETA-LACTAMASE-RELATED DOMAIN-CONTAINING PROTEIN"/>
    <property type="match status" value="1"/>
</dbReference>
<dbReference type="Gene3D" id="3.40.710.10">
    <property type="entry name" value="DD-peptidase/beta-lactamase superfamily"/>
    <property type="match status" value="1"/>
</dbReference>
<dbReference type="InterPro" id="IPR012338">
    <property type="entry name" value="Beta-lactam/transpept-like"/>
</dbReference>
<dbReference type="PROSITE" id="PS51257">
    <property type="entry name" value="PROKAR_LIPOPROTEIN"/>
    <property type="match status" value="1"/>
</dbReference>
<evidence type="ECO:0000313" key="4">
    <source>
        <dbReference type="Proteomes" id="UP000295807"/>
    </source>
</evidence>
<dbReference type="AlphaFoldDB" id="A0A4R3KLR4"/>
<keyword evidence="1" id="KW-0732">Signal</keyword>
<accession>A0A4R3KLR4</accession>